<dbReference type="STRING" id="98765.A0A2R6PC50"/>
<feature type="compositionally biased region" description="Polar residues" evidence="1">
    <location>
        <begin position="463"/>
        <end position="474"/>
    </location>
</feature>
<proteinExistence type="predicted"/>
<protein>
    <recommendedName>
        <fullName evidence="6">DUF974-domain-containing protein</fullName>
    </recommendedName>
</protein>
<dbReference type="PANTHER" id="PTHR13134:SF3">
    <property type="entry name" value="TRAFFICKING PROTEIN PARTICLE COMPLEX SUBUNIT 13"/>
    <property type="match status" value="1"/>
</dbReference>
<feature type="domain" description="Trafficking protein particle complex subunit 13 middle" evidence="3">
    <location>
        <begin position="146"/>
        <end position="283"/>
    </location>
</feature>
<evidence type="ECO:0000256" key="1">
    <source>
        <dbReference type="SAM" id="MobiDB-lite"/>
    </source>
</evidence>
<evidence type="ECO:0000259" key="3">
    <source>
        <dbReference type="Pfam" id="PF23647"/>
    </source>
</evidence>
<gene>
    <name evidence="4" type="ORF">PHLCEN_2v5017</name>
</gene>
<evidence type="ECO:0000259" key="2">
    <source>
        <dbReference type="Pfam" id="PF06159"/>
    </source>
</evidence>
<comment type="caution">
    <text evidence="4">The sequence shown here is derived from an EMBL/GenBank/DDBJ whole genome shotgun (WGS) entry which is preliminary data.</text>
</comment>
<evidence type="ECO:0000313" key="4">
    <source>
        <dbReference type="EMBL" id="PSR88868.1"/>
    </source>
</evidence>
<dbReference type="InterPro" id="IPR010378">
    <property type="entry name" value="TRAPPC13"/>
</dbReference>
<feature type="region of interest" description="Disordered" evidence="1">
    <location>
        <begin position="580"/>
        <end position="601"/>
    </location>
</feature>
<feature type="region of interest" description="Disordered" evidence="1">
    <location>
        <begin position="308"/>
        <end position="370"/>
    </location>
</feature>
<dbReference type="Pfam" id="PF06159">
    <property type="entry name" value="TRAPPC13_N"/>
    <property type="match status" value="1"/>
</dbReference>
<reference evidence="4 5" key="1">
    <citation type="submission" date="2018-02" db="EMBL/GenBank/DDBJ databases">
        <title>Genome sequence of the basidiomycete white-rot fungus Phlebia centrifuga.</title>
        <authorList>
            <person name="Granchi Z."/>
            <person name="Peng M."/>
            <person name="de Vries R.P."/>
            <person name="Hilden K."/>
            <person name="Makela M.R."/>
            <person name="Grigoriev I."/>
            <person name="Riley R."/>
        </authorList>
    </citation>
    <scope>NUCLEOTIDE SEQUENCE [LARGE SCALE GENOMIC DNA]</scope>
    <source>
        <strain evidence="4 5">FBCC195</strain>
    </source>
</reference>
<evidence type="ECO:0008006" key="6">
    <source>
        <dbReference type="Google" id="ProtNLM"/>
    </source>
</evidence>
<dbReference type="Pfam" id="PF23647">
    <property type="entry name" value="TRAPPC13_M"/>
    <property type="match status" value="1"/>
</dbReference>
<dbReference type="EMBL" id="MLYV02000502">
    <property type="protein sequence ID" value="PSR88868.1"/>
    <property type="molecule type" value="Genomic_DNA"/>
</dbReference>
<dbReference type="GO" id="GO:1990072">
    <property type="term" value="C:TRAPPIII protein complex"/>
    <property type="evidence" value="ECO:0007669"/>
    <property type="project" value="TreeGrafter"/>
</dbReference>
<dbReference type="InterPro" id="IPR055427">
    <property type="entry name" value="TRAPPC13_N"/>
</dbReference>
<dbReference type="OrthoDB" id="10250284at2759"/>
<feature type="region of interest" description="Disordered" evidence="1">
    <location>
        <begin position="434"/>
        <end position="483"/>
    </location>
</feature>
<accession>A0A2R6PC50</accession>
<sequence length="683" mass="73812">MSLQGKNPLPGHPKTLRDLTHISEMLMLPSAFGTIQLGETFSSCLSVNNEVPVDVVGVTLRAEMQTATTKSILADYGGPEFSLAAGDTLENVVHHEIKELGQHVLACTVTYRLPAAYRSAHPASDLQDPETQSFRKFYKFAVTNPLSVKTKVHVPRSPTAVLSPTEREKVFLEVHIQNLTPDALWLQHMRFESTEGWKVEDINLTSHASPTEEPSIFSGSTALIQPQDTRQYVYILSPKILAPLPIAHLPGAIIPLGRLDISWRSAFGEPGRLLTSMLSRRIPLIQAPAAQAPIPPPKQPASALPLHLQRNNTMGPGTPPRVQSPQLNQRPMSPPVTGAGPAPYRPGSPFRTRTNTSTPLASHPHSPNLSAPLALAARKPEDMDADVIVRHIPRQSLAVEKPFIIKFTVTVAAPVPPARLGLPRKQRILTLAIQHVQPPRPQATISTTTGAPASAADLWSPRLPSSSGFSTPSPYATPARGDFPDSLSQRLLVASPRRIASDLQSDVGTDTDGPETGQDTPAPPGQQQSSVVVLPPPFSAADTSSDGRTYPKDVVFLGPSAIFLPQIRLSAPPVIENFGREHGHDRNISESTTDSEADSDAHETIGGSVVRALASQDFELQFLPLRSGFATVGGLRILLVEDRVVDETDAASTEMQLRPLPEVRTLKELDVVAEVWVKTALDD</sequence>
<evidence type="ECO:0000313" key="5">
    <source>
        <dbReference type="Proteomes" id="UP000186601"/>
    </source>
</evidence>
<dbReference type="AlphaFoldDB" id="A0A2R6PC50"/>
<feature type="domain" description="Trafficking protein particle complex subunit 13 N-terminal" evidence="2">
    <location>
        <begin position="16"/>
        <end position="142"/>
    </location>
</feature>
<feature type="region of interest" description="Disordered" evidence="1">
    <location>
        <begin position="498"/>
        <end position="549"/>
    </location>
</feature>
<feature type="compositionally biased region" description="Polar residues" evidence="1">
    <location>
        <begin position="351"/>
        <end position="360"/>
    </location>
</feature>
<name>A0A2R6PC50_9APHY</name>
<feature type="compositionally biased region" description="Polar residues" evidence="1">
    <location>
        <begin position="309"/>
        <end position="331"/>
    </location>
</feature>
<dbReference type="PANTHER" id="PTHR13134">
    <property type="entry name" value="TRAFFICKING PROTEIN PARTICLE COMPLEX SUBUNIT 13"/>
    <property type="match status" value="1"/>
</dbReference>
<dbReference type="InterPro" id="IPR055429">
    <property type="entry name" value="TRAPPC13_M"/>
</dbReference>
<organism evidence="4 5">
    <name type="scientific">Hermanssonia centrifuga</name>
    <dbReference type="NCBI Taxonomy" id="98765"/>
    <lineage>
        <taxon>Eukaryota</taxon>
        <taxon>Fungi</taxon>
        <taxon>Dikarya</taxon>
        <taxon>Basidiomycota</taxon>
        <taxon>Agaricomycotina</taxon>
        <taxon>Agaricomycetes</taxon>
        <taxon>Polyporales</taxon>
        <taxon>Meruliaceae</taxon>
        <taxon>Hermanssonia</taxon>
    </lineage>
</organism>
<dbReference type="Proteomes" id="UP000186601">
    <property type="component" value="Unassembled WGS sequence"/>
</dbReference>
<keyword evidence="5" id="KW-1185">Reference proteome</keyword>